<feature type="domain" description="Pyridoxamine 5'-phosphate oxidase Alr4036 family FMN-binding" evidence="6">
    <location>
        <begin position="13"/>
        <end position="95"/>
    </location>
</feature>
<dbReference type="InterPro" id="IPR000659">
    <property type="entry name" value="Pyridox_Oxase"/>
</dbReference>
<dbReference type="GO" id="GO:0004733">
    <property type="term" value="F:pyridoxamine phosphate oxidase activity"/>
    <property type="evidence" value="ECO:0007669"/>
    <property type="project" value="InterPro"/>
</dbReference>
<dbReference type="EMBL" id="JACIEZ010000007">
    <property type="protein sequence ID" value="MBB4065986.1"/>
    <property type="molecule type" value="Genomic_DNA"/>
</dbReference>
<feature type="region of interest" description="Disordered" evidence="5">
    <location>
        <begin position="122"/>
        <end position="146"/>
    </location>
</feature>
<evidence type="ECO:0000256" key="4">
    <source>
        <dbReference type="ARBA" id="ARBA00023002"/>
    </source>
</evidence>
<dbReference type="SUPFAM" id="SSF50475">
    <property type="entry name" value="FMN-binding split barrel"/>
    <property type="match status" value="1"/>
</dbReference>
<keyword evidence="2" id="KW-0285">Flavoprotein</keyword>
<dbReference type="RefSeq" id="WP_183367278.1">
    <property type="nucleotide sequence ID" value="NZ_JACIEZ010000007.1"/>
</dbReference>
<comment type="cofactor">
    <cofactor evidence="1">
        <name>FMN</name>
        <dbReference type="ChEBI" id="CHEBI:58210"/>
    </cofactor>
</comment>
<dbReference type="AlphaFoldDB" id="A0A7W6J724"/>
<comment type="caution">
    <text evidence="7">The sequence shown here is derived from an EMBL/GenBank/DDBJ whole genome shotgun (WGS) entry which is preliminary data.</text>
</comment>
<evidence type="ECO:0000256" key="2">
    <source>
        <dbReference type="ARBA" id="ARBA00022630"/>
    </source>
</evidence>
<organism evidence="7 8">
    <name type="scientific">Gellertiella hungarica</name>
    <dbReference type="NCBI Taxonomy" id="1572859"/>
    <lineage>
        <taxon>Bacteria</taxon>
        <taxon>Pseudomonadati</taxon>
        <taxon>Pseudomonadota</taxon>
        <taxon>Alphaproteobacteria</taxon>
        <taxon>Hyphomicrobiales</taxon>
        <taxon>Rhizobiaceae</taxon>
        <taxon>Gellertiella</taxon>
    </lineage>
</organism>
<keyword evidence="4" id="KW-0560">Oxidoreductase</keyword>
<dbReference type="PANTHER" id="PTHR10851:SF3">
    <property type="entry name" value="PYRIDOXINE_PYRIDOXAMINE 5'-PHOSPHATE OXIDASE 2"/>
    <property type="match status" value="1"/>
</dbReference>
<dbReference type="InterPro" id="IPR012349">
    <property type="entry name" value="Split_barrel_FMN-bd"/>
</dbReference>
<reference evidence="7 8" key="1">
    <citation type="submission" date="2020-08" db="EMBL/GenBank/DDBJ databases">
        <title>Genomic Encyclopedia of Type Strains, Phase IV (KMG-IV): sequencing the most valuable type-strain genomes for metagenomic binning, comparative biology and taxonomic classification.</title>
        <authorList>
            <person name="Goeker M."/>
        </authorList>
    </citation>
    <scope>NUCLEOTIDE SEQUENCE [LARGE SCALE GENOMIC DNA]</scope>
    <source>
        <strain evidence="7 8">DSM 29853</strain>
    </source>
</reference>
<evidence type="ECO:0000256" key="5">
    <source>
        <dbReference type="SAM" id="MobiDB-lite"/>
    </source>
</evidence>
<gene>
    <name evidence="7" type="ORF">GGR23_003199</name>
</gene>
<dbReference type="Gene3D" id="2.30.110.10">
    <property type="entry name" value="Electron Transport, Fmn-binding Protein, Chain A"/>
    <property type="match status" value="1"/>
</dbReference>
<accession>A0A7W6J724</accession>
<dbReference type="Pfam" id="PF12766">
    <property type="entry name" value="Pyridox_oxase_2"/>
    <property type="match status" value="1"/>
</dbReference>
<name>A0A7W6J724_9HYPH</name>
<keyword evidence="3" id="KW-0288">FMN</keyword>
<sequence>MPLPTFDALWQHLDTATRSRSPCNFLQLATAGLDGAPQVRTVVLRQADRQAGSLSFVTDMRSPKVAEIGRDPRVSLLCYDPAANTQLRLSGTASLLREDAERRAFWQSLRGRTLALFEAPHAPGTEIGEDGQPLLQEQPREPDADPFERFQPVTVTLSRLEWLDLSAEPHLRCLYRRTDDGGWKGTRLSP</sequence>
<evidence type="ECO:0000313" key="8">
    <source>
        <dbReference type="Proteomes" id="UP000528286"/>
    </source>
</evidence>
<protein>
    <recommendedName>
        <fullName evidence="6">Pyridoxamine 5'-phosphate oxidase Alr4036 family FMN-binding domain-containing protein</fullName>
    </recommendedName>
</protein>
<keyword evidence="8" id="KW-1185">Reference proteome</keyword>
<dbReference type="Proteomes" id="UP000528286">
    <property type="component" value="Unassembled WGS sequence"/>
</dbReference>
<evidence type="ECO:0000256" key="3">
    <source>
        <dbReference type="ARBA" id="ARBA00022643"/>
    </source>
</evidence>
<evidence type="ECO:0000313" key="7">
    <source>
        <dbReference type="EMBL" id="MBB4065986.1"/>
    </source>
</evidence>
<proteinExistence type="predicted"/>
<dbReference type="InterPro" id="IPR024624">
    <property type="entry name" value="Pyridox_Oxase_Alr4036_FMN-bd"/>
</dbReference>
<dbReference type="GO" id="GO:0010181">
    <property type="term" value="F:FMN binding"/>
    <property type="evidence" value="ECO:0007669"/>
    <property type="project" value="InterPro"/>
</dbReference>
<dbReference type="GO" id="GO:0008615">
    <property type="term" value="P:pyridoxine biosynthetic process"/>
    <property type="evidence" value="ECO:0007669"/>
    <property type="project" value="InterPro"/>
</dbReference>
<dbReference type="PANTHER" id="PTHR10851">
    <property type="entry name" value="PYRIDOXINE-5-PHOSPHATE OXIDASE"/>
    <property type="match status" value="1"/>
</dbReference>
<evidence type="ECO:0000259" key="6">
    <source>
        <dbReference type="Pfam" id="PF12766"/>
    </source>
</evidence>
<evidence type="ECO:0000256" key="1">
    <source>
        <dbReference type="ARBA" id="ARBA00001917"/>
    </source>
</evidence>